<dbReference type="InterPro" id="IPR057289">
    <property type="entry name" value="Rab1/Ypt1"/>
</dbReference>
<dbReference type="EMBL" id="ADBJ01000056">
    <property type="protein sequence ID" value="EFA75091.1"/>
    <property type="molecule type" value="Genomic_DNA"/>
</dbReference>
<evidence type="ECO:0000256" key="3">
    <source>
        <dbReference type="ARBA" id="ARBA00023134"/>
    </source>
</evidence>
<evidence type="ECO:0000313" key="5">
    <source>
        <dbReference type="EMBL" id="EFA75091.1"/>
    </source>
</evidence>
<reference evidence="5 6" key="1">
    <citation type="journal article" date="2011" name="Genome Res.">
        <title>Phylogeny-wide analysis of social amoeba genomes highlights ancient origins for complex intercellular communication.</title>
        <authorList>
            <person name="Heidel A.J."/>
            <person name="Lawal H.M."/>
            <person name="Felder M."/>
            <person name="Schilde C."/>
            <person name="Helps N.R."/>
            <person name="Tunggal B."/>
            <person name="Rivero F."/>
            <person name="John U."/>
            <person name="Schleicher M."/>
            <person name="Eichinger L."/>
            <person name="Platzer M."/>
            <person name="Noegel A.A."/>
            <person name="Schaap P."/>
            <person name="Gloeckner G."/>
        </authorList>
    </citation>
    <scope>NUCLEOTIDE SEQUENCE [LARGE SCALE GENOMIC DNA]</scope>
    <source>
        <strain evidence="6">ATCC 26659 / Pp 5 / PN500</strain>
    </source>
</reference>
<protein>
    <submittedName>
        <fullName evidence="5">Rab GTPase</fullName>
    </submittedName>
</protein>
<dbReference type="PANTHER" id="PTHR47980">
    <property type="entry name" value="LD44762P"/>
    <property type="match status" value="1"/>
</dbReference>
<dbReference type="Pfam" id="PF00071">
    <property type="entry name" value="Ras"/>
    <property type="match status" value="1"/>
</dbReference>
<dbReference type="PROSITE" id="PS51421">
    <property type="entry name" value="RAS"/>
    <property type="match status" value="1"/>
</dbReference>
<dbReference type="Proteomes" id="UP000001396">
    <property type="component" value="Unassembled WGS sequence"/>
</dbReference>
<dbReference type="OMA" id="RENRICF"/>
<dbReference type="RefSeq" id="XP_020427225.1">
    <property type="nucleotide sequence ID" value="XM_020581922.1"/>
</dbReference>
<dbReference type="InterPro" id="IPR005225">
    <property type="entry name" value="Small_GTP-bd"/>
</dbReference>
<name>D3BTQ5_HETP5</name>
<dbReference type="InParanoid" id="D3BTQ5"/>
<dbReference type="NCBIfam" id="TIGR00231">
    <property type="entry name" value="small_GTP"/>
    <property type="match status" value="1"/>
</dbReference>
<sequence length="221" mass="24465">MGCGGSKGKFIDYCDEGSGSFSVTSSTSMHGESHPEYDMLLKILVIGDSGVGKSCMLLRFADNRFTDSYISTIGVDFCIRTIELDGKRIKLQIWDTAGQERFKTITTSYYRGAHGLIIVYDITSMESFNSIKRWLIDVDRFASPSVLKLIVGNKCDLNSKRAVDFKVAKKFSDDLNIPILETSAKDSTGIDDAFTQLAANIKKSVPVNKLTTILSIISWNK</sequence>
<keyword evidence="3" id="KW-0342">GTP-binding</keyword>
<accession>D3BTQ5</accession>
<dbReference type="SMART" id="SM00175">
    <property type="entry name" value="RAB"/>
    <property type="match status" value="1"/>
</dbReference>
<keyword evidence="2" id="KW-0547">Nucleotide-binding</keyword>
<dbReference type="SUPFAM" id="SSF52540">
    <property type="entry name" value="P-loop containing nucleoside triphosphate hydrolases"/>
    <property type="match status" value="1"/>
</dbReference>
<evidence type="ECO:0000256" key="1">
    <source>
        <dbReference type="ARBA" id="ARBA00006270"/>
    </source>
</evidence>
<dbReference type="AlphaFoldDB" id="D3BTQ5"/>
<organism evidence="5 6">
    <name type="scientific">Heterostelium pallidum (strain ATCC 26659 / Pp 5 / PN500)</name>
    <name type="common">Cellular slime mold</name>
    <name type="synonym">Polysphondylium pallidum</name>
    <dbReference type="NCBI Taxonomy" id="670386"/>
    <lineage>
        <taxon>Eukaryota</taxon>
        <taxon>Amoebozoa</taxon>
        <taxon>Evosea</taxon>
        <taxon>Eumycetozoa</taxon>
        <taxon>Dictyostelia</taxon>
        <taxon>Acytosteliales</taxon>
        <taxon>Acytosteliaceae</taxon>
        <taxon>Heterostelium</taxon>
    </lineage>
</organism>
<evidence type="ECO:0000313" key="6">
    <source>
        <dbReference type="Proteomes" id="UP000001396"/>
    </source>
</evidence>
<dbReference type="PROSITE" id="PS51419">
    <property type="entry name" value="RAB"/>
    <property type="match status" value="1"/>
</dbReference>
<dbReference type="SMART" id="SM00173">
    <property type="entry name" value="RAS"/>
    <property type="match status" value="1"/>
</dbReference>
<dbReference type="FunCoup" id="D3BTQ5">
    <property type="interactions" value="6"/>
</dbReference>
<dbReference type="CDD" id="cd01869">
    <property type="entry name" value="Rab1_Ypt1"/>
    <property type="match status" value="1"/>
</dbReference>
<dbReference type="InterPro" id="IPR027417">
    <property type="entry name" value="P-loop_NTPase"/>
</dbReference>
<dbReference type="GO" id="GO:0003924">
    <property type="term" value="F:GTPase activity"/>
    <property type="evidence" value="ECO:0007669"/>
    <property type="project" value="InterPro"/>
</dbReference>
<keyword evidence="6" id="KW-1185">Reference proteome</keyword>
<comment type="similarity">
    <text evidence="1">Belongs to the small GTPase superfamily. Rab family.</text>
</comment>
<dbReference type="GO" id="GO:0005525">
    <property type="term" value="F:GTP binding"/>
    <property type="evidence" value="ECO:0007669"/>
    <property type="project" value="UniProtKB-KW"/>
</dbReference>
<dbReference type="FunFam" id="3.40.50.300:FF:001447">
    <property type="entry name" value="Ras-related protein Rab-1B"/>
    <property type="match status" value="1"/>
</dbReference>
<evidence type="ECO:0000256" key="2">
    <source>
        <dbReference type="ARBA" id="ARBA00022741"/>
    </source>
</evidence>
<dbReference type="InterPro" id="IPR050305">
    <property type="entry name" value="Small_GTPase_Rab"/>
</dbReference>
<dbReference type="STRING" id="670386.D3BTQ5"/>
<dbReference type="InterPro" id="IPR001806">
    <property type="entry name" value="Small_GTPase"/>
</dbReference>
<gene>
    <name evidence="5" type="primary">rab1C</name>
    <name evidence="5" type="ORF">PPL_11165</name>
</gene>
<keyword evidence="4" id="KW-0449">Lipoprotein</keyword>
<evidence type="ECO:0000256" key="4">
    <source>
        <dbReference type="ARBA" id="ARBA00023288"/>
    </source>
</evidence>
<dbReference type="SMART" id="SM00174">
    <property type="entry name" value="RHO"/>
    <property type="match status" value="1"/>
</dbReference>
<dbReference type="GeneID" id="31366633"/>
<proteinExistence type="inferred from homology"/>
<dbReference type="SMART" id="SM00176">
    <property type="entry name" value="RAN"/>
    <property type="match status" value="1"/>
</dbReference>
<dbReference type="PRINTS" id="PR00449">
    <property type="entry name" value="RASTRNSFRMNG"/>
</dbReference>
<dbReference type="PROSITE" id="PS51420">
    <property type="entry name" value="RHO"/>
    <property type="match status" value="1"/>
</dbReference>
<dbReference type="SMART" id="SM00177">
    <property type="entry name" value="ARF"/>
    <property type="match status" value="1"/>
</dbReference>
<dbReference type="Gene3D" id="3.40.50.300">
    <property type="entry name" value="P-loop containing nucleotide triphosphate hydrolases"/>
    <property type="match status" value="1"/>
</dbReference>
<comment type="caution">
    <text evidence="5">The sequence shown here is derived from an EMBL/GenBank/DDBJ whole genome shotgun (WGS) entry which is preliminary data.</text>
</comment>